<dbReference type="PANTHER" id="PTHR42855">
    <property type="entry name" value="ABC TRANSPORTER ATP-BINDING SUBUNIT"/>
    <property type="match status" value="1"/>
</dbReference>
<feature type="domain" description="ABC transporter" evidence="4">
    <location>
        <begin position="4"/>
        <end position="258"/>
    </location>
</feature>
<dbReference type="GO" id="GO:0005524">
    <property type="term" value="F:ATP binding"/>
    <property type="evidence" value="ECO:0007669"/>
    <property type="project" value="UniProtKB-KW"/>
</dbReference>
<keyword evidence="2" id="KW-0067">ATP-binding</keyword>
<protein>
    <submittedName>
        <fullName evidence="5">ABC transporter</fullName>
    </submittedName>
</protein>
<keyword evidence="3" id="KW-0175">Coiled coil</keyword>
<dbReference type="CDD" id="cd03221">
    <property type="entry name" value="ABCF_EF-3"/>
    <property type="match status" value="2"/>
</dbReference>
<dbReference type="InterPro" id="IPR032781">
    <property type="entry name" value="ABC_tran_Xtn"/>
</dbReference>
<evidence type="ECO:0000256" key="3">
    <source>
        <dbReference type="SAM" id="Coils"/>
    </source>
</evidence>
<feature type="domain" description="ABC transporter" evidence="4">
    <location>
        <begin position="345"/>
        <end position="557"/>
    </location>
</feature>
<dbReference type="InterPro" id="IPR051309">
    <property type="entry name" value="ABCF_ATPase"/>
</dbReference>
<evidence type="ECO:0000256" key="1">
    <source>
        <dbReference type="ARBA" id="ARBA00022741"/>
    </source>
</evidence>
<evidence type="ECO:0000313" key="6">
    <source>
        <dbReference type="Proteomes" id="UP000199337"/>
    </source>
</evidence>
<dbReference type="OrthoDB" id="9801441at2"/>
<dbReference type="NCBIfam" id="NF000355">
    <property type="entry name" value="ribo_prot_ABC_F"/>
    <property type="match status" value="1"/>
</dbReference>
<dbReference type="PROSITE" id="PS00211">
    <property type="entry name" value="ABC_TRANSPORTER_1"/>
    <property type="match status" value="1"/>
</dbReference>
<dbReference type="PANTHER" id="PTHR42855:SF2">
    <property type="entry name" value="DRUG RESISTANCE ABC TRANSPORTER,ATP-BINDING PROTEIN"/>
    <property type="match status" value="1"/>
</dbReference>
<reference evidence="6" key="1">
    <citation type="submission" date="2016-10" db="EMBL/GenBank/DDBJ databases">
        <authorList>
            <person name="Varghese N."/>
            <person name="Submissions S."/>
        </authorList>
    </citation>
    <scope>NUCLEOTIDE SEQUENCE [LARGE SCALE GENOMIC DNA]</scope>
    <source>
        <strain evidence="6">DSM 17038</strain>
    </source>
</reference>
<dbReference type="PROSITE" id="PS50893">
    <property type="entry name" value="ABC_TRANSPORTER_2"/>
    <property type="match status" value="2"/>
</dbReference>
<dbReference type="EMBL" id="FOOX01000004">
    <property type="protein sequence ID" value="SFG36050.1"/>
    <property type="molecule type" value="Genomic_DNA"/>
</dbReference>
<dbReference type="AlphaFoldDB" id="A0A1I2R6K1"/>
<evidence type="ECO:0000256" key="2">
    <source>
        <dbReference type="ARBA" id="ARBA00022840"/>
    </source>
</evidence>
<dbReference type="Proteomes" id="UP000199337">
    <property type="component" value="Unassembled WGS sequence"/>
</dbReference>
<dbReference type="Pfam" id="PF12848">
    <property type="entry name" value="ABC_tran_Xtn"/>
    <property type="match status" value="1"/>
</dbReference>
<dbReference type="InterPro" id="IPR003593">
    <property type="entry name" value="AAA+_ATPase"/>
</dbReference>
<dbReference type="SUPFAM" id="SSF52540">
    <property type="entry name" value="P-loop containing nucleoside triphosphate hydrolases"/>
    <property type="match status" value="2"/>
</dbReference>
<dbReference type="STRING" id="341036.SAMN05660649_01411"/>
<evidence type="ECO:0000313" key="5">
    <source>
        <dbReference type="EMBL" id="SFG36050.1"/>
    </source>
</evidence>
<dbReference type="RefSeq" id="WP_092470077.1">
    <property type="nucleotide sequence ID" value="NZ_FOOX01000004.1"/>
</dbReference>
<proteinExistence type="predicted"/>
<dbReference type="GO" id="GO:0016887">
    <property type="term" value="F:ATP hydrolysis activity"/>
    <property type="evidence" value="ECO:0007669"/>
    <property type="project" value="InterPro"/>
</dbReference>
<dbReference type="Pfam" id="PF00005">
    <property type="entry name" value="ABC_tran"/>
    <property type="match status" value="2"/>
</dbReference>
<accession>A0A1I2R6K1</accession>
<dbReference type="SMART" id="SM00382">
    <property type="entry name" value="AAA"/>
    <property type="match status" value="2"/>
</dbReference>
<feature type="coiled-coil region" evidence="3">
    <location>
        <begin position="253"/>
        <end position="319"/>
    </location>
</feature>
<dbReference type="FunFam" id="3.40.50.300:FF:000011">
    <property type="entry name" value="Putative ABC transporter ATP-binding component"/>
    <property type="match status" value="1"/>
</dbReference>
<gene>
    <name evidence="5" type="ORF">SAMN05660649_01411</name>
</gene>
<name>A0A1I2R6K1_9FIRM</name>
<sequence>MLILKAEGLKKDWNGKQVFENINLEIHQGERCALIGQNGVGKTTLLGCLLGRVFPDGGKIFRRWPVKEWGSIEQHLMVPETLTIQEFVQSGHSDLYRLKQELNQLEAIMEHEKGNELNTIFERYSTALEHYQSLGGYEWEYNVEAVLSRFALSGNVPYRKLSGGQKTKAQLARVLAGNPSFLLMDEPTNHLDIETLDWLRNWIQTFSNTVLFVSHDREFIDRIADKTVELSPKGTKTYQGGYSDFFQERERERREQESLYKKQLQDKKKLEEAIHRYRDWFTKAHAAAGERNPFYKKKAEKNKTRYKAKEKALERLEKELVERPKNSPGVIVHFAGSDFQAHQLVRMENIRFSYSHTQLLHDVNFTISRGDRLAVVGPNGSGKTTLLKLLSGQLRPQVGTVTHHPALKIGYFAQELDNLHDDNTILDSLLCLPEMTQREARNILAGFLFRHDEVFRKIGSLSMGERCRVAFVALYFSGANLMVLDEPTNYLDIPTRERIEEALIGYPGALAVVSHDRYLLKKVSNRVASLDSGQLTYYPGNYEEYQNDLRKRTTQPGDSVLEGRILSLNLELTRLMTEEEPEGEDAREALYARIRAVKAELHKLKNGQGDGVSDNR</sequence>
<dbReference type="InterPro" id="IPR003439">
    <property type="entry name" value="ABC_transporter-like_ATP-bd"/>
</dbReference>
<keyword evidence="1" id="KW-0547">Nucleotide-binding</keyword>
<evidence type="ECO:0000259" key="4">
    <source>
        <dbReference type="PROSITE" id="PS50893"/>
    </source>
</evidence>
<dbReference type="Gene3D" id="3.40.50.300">
    <property type="entry name" value="P-loop containing nucleotide triphosphate hydrolases"/>
    <property type="match status" value="2"/>
</dbReference>
<organism evidence="5 6">
    <name type="scientific">Desulfotruncus arcticus DSM 17038</name>
    <dbReference type="NCBI Taxonomy" id="1121424"/>
    <lineage>
        <taxon>Bacteria</taxon>
        <taxon>Bacillati</taxon>
        <taxon>Bacillota</taxon>
        <taxon>Clostridia</taxon>
        <taxon>Eubacteriales</taxon>
        <taxon>Desulfallaceae</taxon>
        <taxon>Desulfotruncus</taxon>
    </lineage>
</organism>
<dbReference type="InterPro" id="IPR027417">
    <property type="entry name" value="P-loop_NTPase"/>
</dbReference>
<keyword evidence="6" id="KW-1185">Reference proteome</keyword>
<dbReference type="InterPro" id="IPR017871">
    <property type="entry name" value="ABC_transporter-like_CS"/>
</dbReference>